<keyword evidence="2" id="KW-0464">Manganese</keyword>
<organism evidence="3">
    <name type="scientific">bioreactor metagenome</name>
    <dbReference type="NCBI Taxonomy" id="1076179"/>
    <lineage>
        <taxon>unclassified sequences</taxon>
        <taxon>metagenomes</taxon>
        <taxon>ecological metagenomes</taxon>
    </lineage>
</organism>
<protein>
    <submittedName>
        <fullName evidence="3">Fructose-1,6-bisphosphatase class 3</fullName>
        <ecNumber evidence="3">3.1.3.11</ecNumber>
    </submittedName>
</protein>
<dbReference type="EMBL" id="VSSQ01062192">
    <property type="protein sequence ID" value="MPN15430.1"/>
    <property type="molecule type" value="Genomic_DNA"/>
</dbReference>
<dbReference type="EC" id="3.1.3.11" evidence="3"/>
<accession>A0A645FNA9</accession>
<dbReference type="InterPro" id="IPR009164">
    <property type="entry name" value="FBPtase_class3"/>
</dbReference>
<evidence type="ECO:0000256" key="2">
    <source>
        <dbReference type="ARBA" id="ARBA00023211"/>
    </source>
</evidence>
<dbReference type="AlphaFoldDB" id="A0A645FNA9"/>
<evidence type="ECO:0000313" key="3">
    <source>
        <dbReference type="EMBL" id="MPN15430.1"/>
    </source>
</evidence>
<reference evidence="3" key="1">
    <citation type="submission" date="2019-08" db="EMBL/GenBank/DDBJ databases">
        <authorList>
            <person name="Kucharzyk K."/>
            <person name="Murdoch R.W."/>
            <person name="Higgins S."/>
            <person name="Loffler F."/>
        </authorList>
    </citation>
    <scope>NUCLEOTIDE SEQUENCE</scope>
</reference>
<comment type="caution">
    <text evidence="3">The sequence shown here is derived from an EMBL/GenBank/DDBJ whole genome shotgun (WGS) entry which is preliminary data.</text>
</comment>
<proteinExistence type="predicted"/>
<keyword evidence="1 3" id="KW-0378">Hydrolase</keyword>
<dbReference type="GO" id="GO:0042132">
    <property type="term" value="F:fructose 1,6-bisphosphate 1-phosphatase activity"/>
    <property type="evidence" value="ECO:0007669"/>
    <property type="project" value="UniProtKB-EC"/>
</dbReference>
<name>A0A645FNA9_9ZZZZ</name>
<sequence length="256" mass="29255">MYSKGSLYLVRNNNLLYHGSVPLNADGSFKELKVAGELCSGKKLFDKIDILVRLAYFEERNTKDRRYARDFIWYLWCGPYSPPFDKNKMTTFERYFIADKELHKEKKGHYYYLKDNKELCEKILKEFGIEGEHSHIINGHIPVKTAKGESPIKAGGKLLVIDGGYSKAYQPETGIAGYTLIYNSHGLLLVQHEPFESTQKAIEEGKDIKSETSVVEFSSKRKLVRDTDIGIELKKQIDDLTKLLAAYKGGLLKEKS</sequence>
<dbReference type="GO" id="GO:0006094">
    <property type="term" value="P:gluconeogenesis"/>
    <property type="evidence" value="ECO:0007669"/>
    <property type="project" value="InterPro"/>
</dbReference>
<dbReference type="Pfam" id="PF06874">
    <property type="entry name" value="FBPase_2"/>
    <property type="match status" value="1"/>
</dbReference>
<evidence type="ECO:0000256" key="1">
    <source>
        <dbReference type="ARBA" id="ARBA00022801"/>
    </source>
</evidence>
<gene>
    <name evidence="3" type="primary">fbp_25</name>
    <name evidence="3" type="ORF">SDC9_162763</name>
</gene>